<organism evidence="1 2">
    <name type="scientific">Strongylus vulgaris</name>
    <name type="common">Blood worm</name>
    <dbReference type="NCBI Taxonomy" id="40348"/>
    <lineage>
        <taxon>Eukaryota</taxon>
        <taxon>Metazoa</taxon>
        <taxon>Ecdysozoa</taxon>
        <taxon>Nematoda</taxon>
        <taxon>Chromadorea</taxon>
        <taxon>Rhabditida</taxon>
        <taxon>Rhabditina</taxon>
        <taxon>Rhabditomorpha</taxon>
        <taxon>Strongyloidea</taxon>
        <taxon>Strongylidae</taxon>
        <taxon>Strongylus</taxon>
    </lineage>
</organism>
<keyword evidence="2" id="KW-1185">Reference proteome</keyword>
<dbReference type="Proteomes" id="UP000270094">
    <property type="component" value="Unassembled WGS sequence"/>
</dbReference>
<reference evidence="1 2" key="1">
    <citation type="submission" date="2018-11" db="EMBL/GenBank/DDBJ databases">
        <authorList>
            <consortium name="Pathogen Informatics"/>
        </authorList>
    </citation>
    <scope>NUCLEOTIDE SEQUENCE [LARGE SCALE GENOMIC DNA]</scope>
</reference>
<evidence type="ECO:0000313" key="1">
    <source>
        <dbReference type="EMBL" id="VDM69326.1"/>
    </source>
</evidence>
<dbReference type="SUPFAM" id="SSF52540">
    <property type="entry name" value="P-loop containing nucleoside triphosphate hydrolases"/>
    <property type="match status" value="1"/>
</dbReference>
<protein>
    <recommendedName>
        <fullName evidence="3">Phosphoribulokinase/uridine kinase domain-containing protein</fullName>
    </recommendedName>
</protein>
<name>A0A3P7IIB4_STRVU</name>
<dbReference type="Gene3D" id="3.40.50.300">
    <property type="entry name" value="P-loop containing nucleotide triphosphate hydrolases"/>
    <property type="match status" value="1"/>
</dbReference>
<dbReference type="EMBL" id="UYYB01011841">
    <property type="protein sequence ID" value="VDM69326.1"/>
    <property type="molecule type" value="Genomic_DNA"/>
</dbReference>
<dbReference type="AlphaFoldDB" id="A0A3P7IIB4"/>
<evidence type="ECO:0000313" key="2">
    <source>
        <dbReference type="Proteomes" id="UP000270094"/>
    </source>
</evidence>
<dbReference type="InterPro" id="IPR027417">
    <property type="entry name" value="P-loop_NTPase"/>
</dbReference>
<gene>
    <name evidence="1" type="ORF">SVUK_LOCUS4324</name>
</gene>
<sequence>MSFVDGVLQRNGESHLAIKCPYSGRVLAIAGCTNSGKTSIAKVLAEVFEEEEASVKIIHQDEFFYAVEKVDGFVILG</sequence>
<accession>A0A3P7IIB4</accession>
<proteinExistence type="predicted"/>
<evidence type="ECO:0008006" key="3">
    <source>
        <dbReference type="Google" id="ProtNLM"/>
    </source>
</evidence>
<dbReference type="OrthoDB" id="5531344at2759"/>